<evidence type="ECO:0008006" key="4">
    <source>
        <dbReference type="Google" id="ProtNLM"/>
    </source>
</evidence>
<sequence length="357" mass="41847">MRIPFLKKKVTNERQRYGANSHKHLRSSKPGPKLSRIFKLPNIKFAKYRFRFSSLIYISISIAIGAICYILFFSGVFSVKNIILSTDITDINDSLKRSYLNKNIFLVSIPEVESYVKESVKYSKEIFIRKIYPDSLEVRVNEVQPKFLYLDFHQYALFDEENNVIELEAIPMSLEFSAEENKYLSGELDTDSLFIQERYFESLEEEEISDFNWDEVPLEIKQRIFQEIKTQVDQKIQNYFSSQVELLNTQVGSLPIIKFYGYLNADEIIFGTDLISQSLKLKEKLFEITNYEITNVTWKNEFRAEVVLPDSKTMIFGQVPNFSIADQIEAFKILFNSKQYSQESVFDLRSTNFSGRK</sequence>
<dbReference type="EMBL" id="JAGQLF010000004">
    <property type="protein sequence ID" value="MCA9386504.1"/>
    <property type="molecule type" value="Genomic_DNA"/>
</dbReference>
<gene>
    <name evidence="2" type="ORF">KC669_00550</name>
</gene>
<accession>A0A955LAF6</accession>
<evidence type="ECO:0000313" key="3">
    <source>
        <dbReference type="Proteomes" id="UP000714915"/>
    </source>
</evidence>
<dbReference type="AlphaFoldDB" id="A0A955LAF6"/>
<comment type="caution">
    <text evidence="2">The sequence shown here is derived from an EMBL/GenBank/DDBJ whole genome shotgun (WGS) entry which is preliminary data.</text>
</comment>
<protein>
    <recommendedName>
        <fullName evidence="4">POTRA domain-containing protein</fullName>
    </recommendedName>
</protein>
<keyword evidence="1" id="KW-0472">Membrane</keyword>
<reference evidence="2" key="1">
    <citation type="submission" date="2020-04" db="EMBL/GenBank/DDBJ databases">
        <authorList>
            <person name="Zhang T."/>
        </authorList>
    </citation>
    <scope>NUCLEOTIDE SEQUENCE</scope>
    <source>
        <strain evidence="2">HKST-UBA09</strain>
    </source>
</reference>
<evidence type="ECO:0000256" key="1">
    <source>
        <dbReference type="SAM" id="Phobius"/>
    </source>
</evidence>
<proteinExistence type="predicted"/>
<dbReference type="Proteomes" id="UP000714915">
    <property type="component" value="Unassembled WGS sequence"/>
</dbReference>
<keyword evidence="1" id="KW-0812">Transmembrane</keyword>
<name>A0A955LAF6_9BACT</name>
<evidence type="ECO:0000313" key="2">
    <source>
        <dbReference type="EMBL" id="MCA9386504.1"/>
    </source>
</evidence>
<organism evidence="2 3">
    <name type="scientific">Candidatus Dojkabacteria bacterium</name>
    <dbReference type="NCBI Taxonomy" id="2099670"/>
    <lineage>
        <taxon>Bacteria</taxon>
        <taxon>Candidatus Dojkabacteria</taxon>
    </lineage>
</organism>
<reference evidence="2" key="2">
    <citation type="journal article" date="2021" name="Microbiome">
        <title>Successional dynamics and alternative stable states in a saline activated sludge microbial community over 9 years.</title>
        <authorList>
            <person name="Wang Y."/>
            <person name="Ye J."/>
            <person name="Ju F."/>
            <person name="Liu L."/>
            <person name="Boyd J.A."/>
            <person name="Deng Y."/>
            <person name="Parks D.H."/>
            <person name="Jiang X."/>
            <person name="Yin X."/>
            <person name="Woodcroft B.J."/>
            <person name="Tyson G.W."/>
            <person name="Hugenholtz P."/>
            <person name="Polz M.F."/>
            <person name="Zhang T."/>
        </authorList>
    </citation>
    <scope>NUCLEOTIDE SEQUENCE</scope>
    <source>
        <strain evidence="2">HKST-UBA09</strain>
    </source>
</reference>
<keyword evidence="1" id="KW-1133">Transmembrane helix</keyword>
<feature type="transmembrane region" description="Helical" evidence="1">
    <location>
        <begin position="54"/>
        <end position="77"/>
    </location>
</feature>